<reference evidence="1 2" key="1">
    <citation type="journal article" date="2016" name="MBio">
        <title>Archaeal Haloarcula californiae Icosahedral Virus 1 Highlights Conserved Elements in Icosahedral Membrane-Containing DNA Viruses from Extreme Environments.</title>
        <authorList>
            <person name="Demina T.A."/>
            <person name="Pietila M.K."/>
            <person name="Svirskaite J."/>
            <person name="Ravantti J.J."/>
            <person name="Atanasova N.S."/>
            <person name="Bamford D.H."/>
            <person name="Oksanen H.M."/>
        </authorList>
    </citation>
    <scope>NUCLEOTIDE SEQUENCE [LARGE SCALE GENOMIC DNA]</scope>
    <source>
        <strain evidence="1 2">SS13-6</strain>
    </source>
</reference>
<dbReference type="Proteomes" id="UP000208062">
    <property type="component" value="Segment"/>
</dbReference>
<accession>A0A1C7A3S1</accession>
<proteinExistence type="predicted"/>
<organism evidence="1 2">
    <name type="scientific">Haloarcula californiae icosahedral virus 1</name>
    <dbReference type="NCBI Taxonomy" id="1735722"/>
    <lineage>
        <taxon>Viruses</taxon>
        <taxon>Singelaviria</taxon>
        <taxon>Helvetiavirae</taxon>
        <taxon>Dividoviricota</taxon>
        <taxon>Laserviricetes</taxon>
        <taxon>Halopanivirales</taxon>
        <taxon>Sphaerolipoviridae</taxon>
        <taxon>Alphasphaerolipovirus</taxon>
        <taxon>Alphasphaerolipovirus viikkii</taxon>
    </lineage>
</organism>
<evidence type="ECO:0000313" key="1">
    <source>
        <dbReference type="EMBL" id="ALJ99694.1"/>
    </source>
</evidence>
<dbReference type="GeneID" id="28619841"/>
<dbReference type="EMBL" id="KT809302">
    <property type="protein sequence ID" value="ALJ99694.1"/>
    <property type="molecule type" value="Genomic_DNA"/>
</dbReference>
<keyword evidence="2" id="KW-1185">Reference proteome</keyword>
<protein>
    <submittedName>
        <fullName evidence="1">Uncharacterized protein</fullName>
    </submittedName>
</protein>
<dbReference type="RefSeq" id="YP_009272851.1">
    <property type="nucleotide sequence ID" value="NC_030848.1"/>
</dbReference>
<dbReference type="KEGG" id="vg:28619841"/>
<evidence type="ECO:0000313" key="2">
    <source>
        <dbReference type="Proteomes" id="UP000208062"/>
    </source>
</evidence>
<name>A0A1C7A3S1_9VIRU</name>
<dbReference type="OrthoDB" id="40719at10239"/>
<gene>
    <name evidence="1" type="ORF">SS136_031</name>
</gene>
<sequence length="43" mass="5032">MTDTTPRCVECGTVYCMYREVAAEWVCSSCWTDRHEVSDRWPA</sequence>